<dbReference type="Proteomes" id="UP001283361">
    <property type="component" value="Unassembled WGS sequence"/>
</dbReference>
<sequence length="109" mass="12469">MSIVSTVYGRVKFHISLNSCRKFRTVMRMSTGDESTSSSDDVFPVYIFWKDSKSLDLEYKAAGGENRLIPTFLFTTTYLNQHPGYLYPDLAWPLSQLTTSDQSPRMVNI</sequence>
<proteinExistence type="predicted"/>
<name>A0AAE1DXS7_9GAST</name>
<reference evidence="1" key="1">
    <citation type="journal article" date="2023" name="G3 (Bethesda)">
        <title>A reference genome for the long-term kleptoplast-retaining sea slug Elysia crispata morphotype clarki.</title>
        <authorList>
            <person name="Eastman K.E."/>
            <person name="Pendleton A.L."/>
            <person name="Shaikh M.A."/>
            <person name="Suttiyut T."/>
            <person name="Ogas R."/>
            <person name="Tomko P."/>
            <person name="Gavelis G."/>
            <person name="Widhalm J.R."/>
            <person name="Wisecaver J.H."/>
        </authorList>
    </citation>
    <scope>NUCLEOTIDE SEQUENCE</scope>
    <source>
        <strain evidence="1">ECLA1</strain>
    </source>
</reference>
<comment type="caution">
    <text evidence="1">The sequence shown here is derived from an EMBL/GenBank/DDBJ whole genome shotgun (WGS) entry which is preliminary data.</text>
</comment>
<gene>
    <name evidence="1" type="ORF">RRG08_052624</name>
</gene>
<keyword evidence="2" id="KW-1185">Reference proteome</keyword>
<accession>A0AAE1DXS7</accession>
<protein>
    <submittedName>
        <fullName evidence="1">Uncharacterized protein</fullName>
    </submittedName>
</protein>
<dbReference type="AlphaFoldDB" id="A0AAE1DXS7"/>
<dbReference type="EMBL" id="JAWDGP010001916">
    <property type="protein sequence ID" value="KAK3786991.1"/>
    <property type="molecule type" value="Genomic_DNA"/>
</dbReference>
<evidence type="ECO:0000313" key="2">
    <source>
        <dbReference type="Proteomes" id="UP001283361"/>
    </source>
</evidence>
<organism evidence="1 2">
    <name type="scientific">Elysia crispata</name>
    <name type="common">lettuce slug</name>
    <dbReference type="NCBI Taxonomy" id="231223"/>
    <lineage>
        <taxon>Eukaryota</taxon>
        <taxon>Metazoa</taxon>
        <taxon>Spiralia</taxon>
        <taxon>Lophotrochozoa</taxon>
        <taxon>Mollusca</taxon>
        <taxon>Gastropoda</taxon>
        <taxon>Heterobranchia</taxon>
        <taxon>Euthyneura</taxon>
        <taxon>Panpulmonata</taxon>
        <taxon>Sacoglossa</taxon>
        <taxon>Placobranchoidea</taxon>
        <taxon>Plakobranchidae</taxon>
        <taxon>Elysia</taxon>
    </lineage>
</organism>
<evidence type="ECO:0000313" key="1">
    <source>
        <dbReference type="EMBL" id="KAK3786991.1"/>
    </source>
</evidence>